<feature type="domain" description="RNA polymerase sigma-70 region 3" evidence="6">
    <location>
        <begin position="122"/>
        <end position="189"/>
    </location>
</feature>
<dbReference type="InterPro" id="IPR007624">
    <property type="entry name" value="RNA_pol_sigma70_r3"/>
</dbReference>
<evidence type="ECO:0000256" key="5">
    <source>
        <dbReference type="SAM" id="MobiDB-lite"/>
    </source>
</evidence>
<accession>I0L6U1</accession>
<gene>
    <name evidence="8" type="ORF">MILUP08_44413</name>
</gene>
<evidence type="ECO:0000313" key="9">
    <source>
        <dbReference type="Proteomes" id="UP000003448"/>
    </source>
</evidence>
<dbReference type="PANTHER" id="PTHR30385:SF4">
    <property type="entry name" value="RNA POLYMERASE SIGMA-E FACTOR"/>
    <property type="match status" value="1"/>
</dbReference>
<reference evidence="9" key="1">
    <citation type="journal article" date="2012" name="J. Bacteriol.">
        <title>Genome Sequence of Micromonospora lupini Lupac 08, Isolated from Root Nodules of Lupinus angustifolius.</title>
        <authorList>
            <person name="Alonso-Vega P."/>
            <person name="Normand P."/>
            <person name="Bacigalupe R."/>
            <person name="Pujic P."/>
            <person name="Lajus A."/>
            <person name="Vallenet D."/>
            <person name="Carro L."/>
            <person name="Coll P."/>
            <person name="Trujillo M.E."/>
        </authorList>
    </citation>
    <scope>NUCLEOTIDE SEQUENCE [LARGE SCALE GENOMIC DNA]</scope>
    <source>
        <strain evidence="9">Lupac 08</strain>
    </source>
</reference>
<dbReference type="GO" id="GO:0006352">
    <property type="term" value="P:DNA-templated transcription initiation"/>
    <property type="evidence" value="ECO:0007669"/>
    <property type="project" value="InterPro"/>
</dbReference>
<feature type="domain" description="RNA polymerase sigma-70 region 2" evidence="7">
    <location>
        <begin position="44"/>
        <end position="112"/>
    </location>
</feature>
<dbReference type="AlphaFoldDB" id="I0L6U1"/>
<dbReference type="GO" id="GO:0016987">
    <property type="term" value="F:sigma factor activity"/>
    <property type="evidence" value="ECO:0007669"/>
    <property type="project" value="UniProtKB-KW"/>
</dbReference>
<feature type="region of interest" description="Disordered" evidence="5">
    <location>
        <begin position="221"/>
        <end position="258"/>
    </location>
</feature>
<dbReference type="STRING" id="1150864.MILUP08_44413"/>
<dbReference type="Proteomes" id="UP000003448">
    <property type="component" value="Unassembled WGS sequence"/>
</dbReference>
<feature type="compositionally biased region" description="Low complexity" evidence="5">
    <location>
        <begin position="235"/>
        <end position="249"/>
    </location>
</feature>
<keyword evidence="4" id="KW-0804">Transcription</keyword>
<dbReference type="GO" id="GO:0003677">
    <property type="term" value="F:DNA binding"/>
    <property type="evidence" value="ECO:0007669"/>
    <property type="project" value="UniProtKB-KW"/>
</dbReference>
<evidence type="ECO:0000256" key="1">
    <source>
        <dbReference type="ARBA" id="ARBA00023015"/>
    </source>
</evidence>
<evidence type="ECO:0000256" key="4">
    <source>
        <dbReference type="ARBA" id="ARBA00023163"/>
    </source>
</evidence>
<dbReference type="InterPro" id="IPR014284">
    <property type="entry name" value="RNA_pol_sigma-70_dom"/>
</dbReference>
<dbReference type="Gene3D" id="1.20.140.160">
    <property type="match status" value="1"/>
</dbReference>
<evidence type="ECO:0000256" key="3">
    <source>
        <dbReference type="ARBA" id="ARBA00023125"/>
    </source>
</evidence>
<organism evidence="8 9">
    <name type="scientific">Micromonospora lupini str. Lupac 08</name>
    <dbReference type="NCBI Taxonomy" id="1150864"/>
    <lineage>
        <taxon>Bacteria</taxon>
        <taxon>Bacillati</taxon>
        <taxon>Actinomycetota</taxon>
        <taxon>Actinomycetes</taxon>
        <taxon>Micromonosporales</taxon>
        <taxon>Micromonosporaceae</taxon>
        <taxon>Micromonospora</taxon>
    </lineage>
</organism>
<dbReference type="eggNOG" id="COG1191">
    <property type="taxonomic scope" value="Bacteria"/>
</dbReference>
<evidence type="ECO:0000313" key="8">
    <source>
        <dbReference type="EMBL" id="CCH19538.1"/>
    </source>
</evidence>
<protein>
    <submittedName>
        <fullName evidence="8">RNA polymerase sigma-70 factor, sigma-B/F/G subfamily</fullName>
    </submittedName>
</protein>
<proteinExistence type="predicted"/>
<dbReference type="InterPro" id="IPR013324">
    <property type="entry name" value="RNA_pol_sigma_r3/r4-like"/>
</dbReference>
<dbReference type="SUPFAM" id="SSF88659">
    <property type="entry name" value="Sigma3 and sigma4 domains of RNA polymerase sigma factors"/>
    <property type="match status" value="1"/>
</dbReference>
<evidence type="ECO:0000259" key="7">
    <source>
        <dbReference type="Pfam" id="PF04542"/>
    </source>
</evidence>
<dbReference type="SUPFAM" id="SSF88946">
    <property type="entry name" value="Sigma2 domain of RNA polymerase sigma factors"/>
    <property type="match status" value="1"/>
</dbReference>
<name>I0L6U1_9ACTN</name>
<keyword evidence="3" id="KW-0238">DNA-binding</keyword>
<comment type="caution">
    <text evidence="8">The sequence shown here is derived from an EMBL/GenBank/DDBJ whole genome shotgun (WGS) entry which is preliminary data.</text>
</comment>
<keyword evidence="2" id="KW-0731">Sigma factor</keyword>
<dbReference type="InterPro" id="IPR013325">
    <property type="entry name" value="RNA_pol_sigma_r2"/>
</dbReference>
<keyword evidence="1" id="KW-0805">Transcription regulation</keyword>
<evidence type="ECO:0000256" key="2">
    <source>
        <dbReference type="ARBA" id="ARBA00023082"/>
    </source>
</evidence>
<sequence length="258" mass="28539">MDVAPTRGEQVRQAADEDAAALLAEYVRTEVDTARRQELRTEVIRAFLPLARNLALRYHGRGEPLDDLVQTATIGLINAVDRFDPGFGIDFVGYAVPTITGEIKRHFRDRTWALRVPRRVQERRSALTRATQFLTHRLERSPTVAELAVELDISEEEVLEALEGARAYHAVSLSTPTAVNQDTELGDTLGQLDDEYERVELHLALGPALAALTEREQKVVSLASTATSPRHRSPRAPASPRCTSAAPCPRRSRSCAPT</sequence>
<dbReference type="InterPro" id="IPR007627">
    <property type="entry name" value="RNA_pol_sigma70_r2"/>
</dbReference>
<dbReference type="Pfam" id="PF04542">
    <property type="entry name" value="Sigma70_r2"/>
    <property type="match status" value="1"/>
</dbReference>
<dbReference type="Pfam" id="PF04539">
    <property type="entry name" value="Sigma70_r3"/>
    <property type="match status" value="1"/>
</dbReference>
<evidence type="ECO:0000259" key="6">
    <source>
        <dbReference type="Pfam" id="PF04539"/>
    </source>
</evidence>
<keyword evidence="9" id="KW-1185">Reference proteome</keyword>
<dbReference type="PANTHER" id="PTHR30385">
    <property type="entry name" value="SIGMA FACTOR F FLAGELLAR"/>
    <property type="match status" value="1"/>
</dbReference>
<dbReference type="EMBL" id="CAIE01000035">
    <property type="protein sequence ID" value="CCH19538.1"/>
    <property type="molecule type" value="Genomic_DNA"/>
</dbReference>
<dbReference type="Gene3D" id="1.20.120.1810">
    <property type="match status" value="1"/>
</dbReference>
<dbReference type="NCBIfam" id="TIGR02937">
    <property type="entry name" value="sigma70-ECF"/>
    <property type="match status" value="1"/>
</dbReference>